<dbReference type="GO" id="GO:0009423">
    <property type="term" value="P:chorismate biosynthetic process"/>
    <property type="evidence" value="ECO:0007669"/>
    <property type="project" value="TreeGrafter"/>
</dbReference>
<comment type="caution">
    <text evidence="4">The sequence shown here is derived from an EMBL/GenBank/DDBJ whole genome shotgun (WGS) entry which is preliminary data.</text>
</comment>
<dbReference type="Pfam" id="PF08501">
    <property type="entry name" value="Shikimate_dh_N"/>
    <property type="match status" value="1"/>
</dbReference>
<dbReference type="PANTHER" id="PTHR21089">
    <property type="entry name" value="SHIKIMATE DEHYDROGENASE"/>
    <property type="match status" value="1"/>
</dbReference>
<protein>
    <submittedName>
        <fullName evidence="4">Shikimate dehydrogenase</fullName>
        <ecNumber evidence="4">1.1.1.25</ecNumber>
    </submittedName>
</protein>
<comment type="pathway">
    <text evidence="1">Metabolic intermediate biosynthesis; chorismate biosynthesis; chorismate from D-erythrose 4-phosphate and phosphoenolpyruvate: step 4/7.</text>
</comment>
<evidence type="ECO:0000313" key="5">
    <source>
        <dbReference type="Proteomes" id="UP000823854"/>
    </source>
</evidence>
<evidence type="ECO:0000259" key="3">
    <source>
        <dbReference type="Pfam" id="PF08501"/>
    </source>
</evidence>
<dbReference type="NCBIfam" id="NF001311">
    <property type="entry name" value="PRK00258.1-3"/>
    <property type="match status" value="1"/>
</dbReference>
<gene>
    <name evidence="4" type="ORF">H9932_10920</name>
</gene>
<dbReference type="InterPro" id="IPR022893">
    <property type="entry name" value="Shikimate_DH_fam"/>
</dbReference>
<evidence type="ECO:0000256" key="2">
    <source>
        <dbReference type="ARBA" id="ARBA00023141"/>
    </source>
</evidence>
<dbReference type="PANTHER" id="PTHR21089:SF1">
    <property type="entry name" value="BIFUNCTIONAL 3-DEHYDROQUINATE DEHYDRATASE_SHIKIMATE DEHYDROGENASE, CHLOROPLASTIC"/>
    <property type="match status" value="1"/>
</dbReference>
<name>A0A9D2THG5_9MICO</name>
<keyword evidence="2" id="KW-0028">Amino-acid biosynthesis</keyword>
<dbReference type="EMBL" id="DWWC01000225">
    <property type="protein sequence ID" value="HJC70164.1"/>
    <property type="molecule type" value="Genomic_DNA"/>
</dbReference>
<dbReference type="GO" id="GO:0005829">
    <property type="term" value="C:cytosol"/>
    <property type="evidence" value="ECO:0007669"/>
    <property type="project" value="TreeGrafter"/>
</dbReference>
<reference evidence="4" key="1">
    <citation type="journal article" date="2021" name="PeerJ">
        <title>Extensive microbial diversity within the chicken gut microbiome revealed by metagenomics and culture.</title>
        <authorList>
            <person name="Gilroy R."/>
            <person name="Ravi A."/>
            <person name="Getino M."/>
            <person name="Pursley I."/>
            <person name="Horton D.L."/>
            <person name="Alikhan N.F."/>
            <person name="Baker D."/>
            <person name="Gharbi K."/>
            <person name="Hall N."/>
            <person name="Watson M."/>
            <person name="Adriaenssens E.M."/>
            <person name="Foster-Nyarko E."/>
            <person name="Jarju S."/>
            <person name="Secka A."/>
            <person name="Antonio M."/>
            <person name="Oren A."/>
            <person name="Chaudhuri R.R."/>
            <person name="La Ragione R."/>
            <person name="Hildebrand F."/>
            <person name="Pallen M.J."/>
        </authorList>
    </citation>
    <scope>NUCLEOTIDE SEQUENCE</scope>
    <source>
        <strain evidence="4">CHK130-7132</strain>
    </source>
</reference>
<proteinExistence type="predicted"/>
<reference evidence="4" key="2">
    <citation type="submission" date="2021-04" db="EMBL/GenBank/DDBJ databases">
        <authorList>
            <person name="Gilroy R."/>
        </authorList>
    </citation>
    <scope>NUCLEOTIDE SEQUENCE</scope>
    <source>
        <strain evidence="4">CHK130-7132</strain>
    </source>
</reference>
<keyword evidence="4" id="KW-0560">Oxidoreductase</keyword>
<keyword evidence="2" id="KW-0057">Aromatic amino acid biosynthesis</keyword>
<dbReference type="Proteomes" id="UP000823854">
    <property type="component" value="Unassembled WGS sequence"/>
</dbReference>
<sequence length="297" mass="31302">MGRRQGVTAGQEGLRRFAVIGSPVEHSLSPVLHSAAYRALGIADARYERHEVMAGRLEDFLARGIGRQLQGLSVTMPGKPEAFALADEHDAVSRQLGVANTLLRREGGGWRAENHDVHGIAASLRDHGADSITAGAVLGSGATALSALAALLSLGARTVLLSARSPEKLAPLSELAAGAGAETLVIPWDRHHETLEADAVVSALAVAGARDVAARWMARGEEHLPRPGVLLDVLYDPWPAPVADIVQRAGGEVADGLEMLAHQADMQVRSMLRVPSAPVAVMLEAARTELSRRVAAR</sequence>
<dbReference type="SUPFAM" id="SSF53223">
    <property type="entry name" value="Aminoacid dehydrogenase-like, N-terminal domain"/>
    <property type="match status" value="1"/>
</dbReference>
<dbReference type="InterPro" id="IPR013708">
    <property type="entry name" value="Shikimate_DH-bd_N"/>
</dbReference>
<dbReference type="Gene3D" id="3.40.50.720">
    <property type="entry name" value="NAD(P)-binding Rossmann-like Domain"/>
    <property type="match status" value="1"/>
</dbReference>
<evidence type="ECO:0000256" key="1">
    <source>
        <dbReference type="ARBA" id="ARBA00004871"/>
    </source>
</evidence>
<accession>A0A9D2THG5</accession>
<dbReference type="SUPFAM" id="SSF51735">
    <property type="entry name" value="NAD(P)-binding Rossmann-fold domains"/>
    <property type="match status" value="1"/>
</dbReference>
<dbReference type="EC" id="1.1.1.25" evidence="4"/>
<dbReference type="InterPro" id="IPR046346">
    <property type="entry name" value="Aminoacid_DH-like_N_sf"/>
</dbReference>
<dbReference type="Gene3D" id="3.40.50.10860">
    <property type="entry name" value="Leucine Dehydrogenase, chain A, domain 1"/>
    <property type="match status" value="1"/>
</dbReference>
<evidence type="ECO:0000313" key="4">
    <source>
        <dbReference type="EMBL" id="HJC70164.1"/>
    </source>
</evidence>
<dbReference type="InterPro" id="IPR036291">
    <property type="entry name" value="NAD(P)-bd_dom_sf"/>
</dbReference>
<dbReference type="GO" id="GO:0004764">
    <property type="term" value="F:shikimate 3-dehydrogenase (NADP+) activity"/>
    <property type="evidence" value="ECO:0007669"/>
    <property type="project" value="UniProtKB-EC"/>
</dbReference>
<dbReference type="GO" id="GO:0009073">
    <property type="term" value="P:aromatic amino acid family biosynthetic process"/>
    <property type="evidence" value="ECO:0007669"/>
    <property type="project" value="UniProtKB-KW"/>
</dbReference>
<organism evidence="4 5">
    <name type="scientific">Candidatus Brachybacterium intestinipullorum</name>
    <dbReference type="NCBI Taxonomy" id="2838512"/>
    <lineage>
        <taxon>Bacteria</taxon>
        <taxon>Bacillati</taxon>
        <taxon>Actinomycetota</taxon>
        <taxon>Actinomycetes</taxon>
        <taxon>Micrococcales</taxon>
        <taxon>Dermabacteraceae</taxon>
        <taxon>Brachybacterium</taxon>
    </lineage>
</organism>
<dbReference type="GO" id="GO:0019632">
    <property type="term" value="P:shikimate metabolic process"/>
    <property type="evidence" value="ECO:0007669"/>
    <property type="project" value="TreeGrafter"/>
</dbReference>
<feature type="domain" description="Shikimate dehydrogenase substrate binding N-terminal" evidence="3">
    <location>
        <begin position="19"/>
        <end position="102"/>
    </location>
</feature>
<dbReference type="AlphaFoldDB" id="A0A9D2THG5"/>
<dbReference type="GO" id="GO:0050661">
    <property type="term" value="F:NADP binding"/>
    <property type="evidence" value="ECO:0007669"/>
    <property type="project" value="TreeGrafter"/>
</dbReference>